<evidence type="ECO:0000313" key="2">
    <source>
        <dbReference type="EMBL" id="GAA0185657.1"/>
    </source>
</evidence>
<protein>
    <submittedName>
        <fullName evidence="2">Uncharacterized protein</fullName>
    </submittedName>
</protein>
<proteinExistence type="predicted"/>
<reference evidence="2 3" key="1">
    <citation type="submission" date="2024-01" db="EMBL/GenBank/DDBJ databases">
        <title>The complete chloroplast genome sequence of Lithospermum erythrorhizon: insights into the phylogenetic relationship among Boraginaceae species and the maternal lineages of purple gromwells.</title>
        <authorList>
            <person name="Okada T."/>
            <person name="Watanabe K."/>
        </authorList>
    </citation>
    <scope>NUCLEOTIDE SEQUENCE [LARGE SCALE GENOMIC DNA]</scope>
</reference>
<sequence length="193" mass="21520">MTRERVPLFRRAKVVKKVSQDTGVTASHPSVALQPSSLSGKRPAAETRPPLFSKRQKFVAHKRPKSEILDLTEDLPISIPPERELPRESSSLNPSISESLPEEDADSTPKVTTGYSTNFLELPYTVPGGFQIDEESTLWRKQDAFRASRPLVLEQIGKDYDAIRDPLEVHGDVALHLIRVTSFLPSLSSCVYV</sequence>
<comment type="caution">
    <text evidence="2">The sequence shown here is derived from an EMBL/GenBank/DDBJ whole genome shotgun (WGS) entry which is preliminary data.</text>
</comment>
<feature type="compositionally biased region" description="Basic residues" evidence="1">
    <location>
        <begin position="54"/>
        <end position="64"/>
    </location>
</feature>
<evidence type="ECO:0000313" key="3">
    <source>
        <dbReference type="Proteomes" id="UP001454036"/>
    </source>
</evidence>
<organism evidence="2 3">
    <name type="scientific">Lithospermum erythrorhizon</name>
    <name type="common">Purple gromwell</name>
    <name type="synonym">Lithospermum officinale var. erythrorhizon</name>
    <dbReference type="NCBI Taxonomy" id="34254"/>
    <lineage>
        <taxon>Eukaryota</taxon>
        <taxon>Viridiplantae</taxon>
        <taxon>Streptophyta</taxon>
        <taxon>Embryophyta</taxon>
        <taxon>Tracheophyta</taxon>
        <taxon>Spermatophyta</taxon>
        <taxon>Magnoliopsida</taxon>
        <taxon>eudicotyledons</taxon>
        <taxon>Gunneridae</taxon>
        <taxon>Pentapetalae</taxon>
        <taxon>asterids</taxon>
        <taxon>lamiids</taxon>
        <taxon>Boraginales</taxon>
        <taxon>Boraginaceae</taxon>
        <taxon>Boraginoideae</taxon>
        <taxon>Lithospermeae</taxon>
        <taxon>Lithospermum</taxon>
    </lineage>
</organism>
<keyword evidence="3" id="KW-1185">Reference proteome</keyword>
<evidence type="ECO:0000256" key="1">
    <source>
        <dbReference type="SAM" id="MobiDB-lite"/>
    </source>
</evidence>
<dbReference type="AlphaFoldDB" id="A0AAV3RZB6"/>
<gene>
    <name evidence="2" type="ORF">LIER_32945</name>
</gene>
<dbReference type="Proteomes" id="UP001454036">
    <property type="component" value="Unassembled WGS sequence"/>
</dbReference>
<feature type="compositionally biased region" description="Polar residues" evidence="1">
    <location>
        <begin position="20"/>
        <end position="39"/>
    </location>
</feature>
<feature type="region of interest" description="Disordered" evidence="1">
    <location>
        <begin position="17"/>
        <end position="112"/>
    </location>
</feature>
<accession>A0AAV3RZB6</accession>
<dbReference type="EMBL" id="BAABME010012933">
    <property type="protein sequence ID" value="GAA0185657.1"/>
    <property type="molecule type" value="Genomic_DNA"/>
</dbReference>
<feature type="compositionally biased region" description="Low complexity" evidence="1">
    <location>
        <begin position="88"/>
        <end position="99"/>
    </location>
</feature>
<name>A0AAV3RZB6_LITER</name>